<dbReference type="AlphaFoldDB" id="A0ABC9YV50"/>
<dbReference type="KEGG" id="nsr:NS506_00252"/>
<name>A0ABC9YV50_9NOCA</name>
<dbReference type="EMBL" id="CP017839">
    <property type="protein sequence ID" value="APA94339.1"/>
    <property type="molecule type" value="Genomic_DNA"/>
</dbReference>
<evidence type="ECO:0000313" key="2">
    <source>
        <dbReference type="EMBL" id="GAP29264.1"/>
    </source>
</evidence>
<organism evidence="2 3">
    <name type="scientific">Nocardia seriolae</name>
    <dbReference type="NCBI Taxonomy" id="37332"/>
    <lineage>
        <taxon>Bacteria</taxon>
        <taxon>Bacillati</taxon>
        <taxon>Actinomycetota</taxon>
        <taxon>Actinomycetes</taxon>
        <taxon>Mycobacteriales</taxon>
        <taxon>Nocardiaceae</taxon>
        <taxon>Nocardia</taxon>
    </lineage>
</organism>
<evidence type="ECO:0000313" key="4">
    <source>
        <dbReference type="Proteomes" id="UP000180166"/>
    </source>
</evidence>
<evidence type="ECO:0000313" key="3">
    <source>
        <dbReference type="Proteomes" id="UP000037179"/>
    </source>
</evidence>
<sequence length="89" mass="9299">MPGGVIHVDAPADGSAWTCKGMSLVPFVSLTTQVAKNRTSTGSAMADSVPWTASVDLQFPPNTMVLWECDSAGSGHTTYKSEGTLQTLP</sequence>
<protein>
    <submittedName>
        <fullName evidence="2">Uncharacterized protein</fullName>
    </submittedName>
</protein>
<reference evidence="2 3" key="2">
    <citation type="journal article" date="2016" name="Genome Announc.">
        <title>Draft Genome Sequence of Erythromycin- and Oxytetracycline-Sensitive Nocardia seriolae Strain U-1 (NBRC 110359).</title>
        <authorList>
            <person name="Imajoh M."/>
            <person name="Sukeda M."/>
            <person name="Shimizu M."/>
            <person name="Yamane J."/>
            <person name="Ohnishi K."/>
            <person name="Oshima S."/>
        </authorList>
    </citation>
    <scope>NUCLEOTIDE SEQUENCE [LARGE SCALE GENOMIC DNA]</scope>
    <source>
        <strain evidence="2 3">U-1</strain>
    </source>
</reference>
<proteinExistence type="predicted"/>
<gene>
    <name evidence="1" type="ORF">NS506_00252</name>
    <name evidence="2" type="ORF">NSK11_contig00052-0036</name>
</gene>
<keyword evidence="3" id="KW-1185">Reference proteome</keyword>
<accession>A0ABC9YV50</accession>
<dbReference type="RefSeq" id="WP_036549041.1">
    <property type="nucleotide sequence ID" value="NZ_AP028459.1"/>
</dbReference>
<reference evidence="3" key="1">
    <citation type="submission" date="2015-07" db="EMBL/GenBank/DDBJ databases">
        <title>Nocardia seriolae U-1 whole genome shotgun sequence.</title>
        <authorList>
            <person name="Imajoh M."/>
            <person name="Fukumoto Y."/>
            <person name="Sukeda M."/>
            <person name="Yamane J."/>
            <person name="Yamasaki K."/>
            <person name="Shimizu M."/>
            <person name="Ohnishi K."/>
            <person name="Oshima S."/>
        </authorList>
    </citation>
    <scope>NUCLEOTIDE SEQUENCE [LARGE SCALE GENOMIC DNA]</scope>
    <source>
        <strain evidence="3">U-1</strain>
    </source>
</reference>
<dbReference type="EMBL" id="BBYQ01000052">
    <property type="protein sequence ID" value="GAP29264.1"/>
    <property type="molecule type" value="Genomic_DNA"/>
</dbReference>
<dbReference type="Proteomes" id="UP000180166">
    <property type="component" value="Chromosome"/>
</dbReference>
<dbReference type="Proteomes" id="UP000037179">
    <property type="component" value="Unassembled WGS sequence"/>
</dbReference>
<reference evidence="1 4" key="3">
    <citation type="submission" date="2016-10" db="EMBL/GenBank/DDBJ databases">
        <title>Genome sequence of Nocardia seriolae strain EM150506, isolated from Anguila japonica.</title>
        <authorList>
            <person name="Han H.-J."/>
        </authorList>
    </citation>
    <scope>NUCLEOTIDE SEQUENCE [LARGE SCALE GENOMIC DNA]</scope>
    <source>
        <strain evidence="1 4">EM150506</strain>
    </source>
</reference>
<evidence type="ECO:0000313" key="1">
    <source>
        <dbReference type="EMBL" id="APA94339.1"/>
    </source>
</evidence>